<evidence type="ECO:0000313" key="2">
    <source>
        <dbReference type="Proteomes" id="UP000019132"/>
    </source>
</evidence>
<reference evidence="1" key="3">
    <citation type="submission" date="2015-02" db="UniProtKB">
        <authorList>
            <consortium name="EnsemblProtists"/>
        </authorList>
    </citation>
    <scope>IDENTIFICATION</scope>
    <source>
        <strain evidence="1">DAOM BR144</strain>
    </source>
</reference>
<dbReference type="Proteomes" id="UP000019132">
    <property type="component" value="Unassembled WGS sequence"/>
</dbReference>
<evidence type="ECO:0000313" key="1">
    <source>
        <dbReference type="EnsemblProtists" id="PYU1_T003410"/>
    </source>
</evidence>
<organism evidence="1 2">
    <name type="scientific">Globisporangium ultimum (strain ATCC 200006 / CBS 805.95 / DAOM BR144)</name>
    <name type="common">Pythium ultimum</name>
    <dbReference type="NCBI Taxonomy" id="431595"/>
    <lineage>
        <taxon>Eukaryota</taxon>
        <taxon>Sar</taxon>
        <taxon>Stramenopiles</taxon>
        <taxon>Oomycota</taxon>
        <taxon>Peronosporomycetes</taxon>
        <taxon>Pythiales</taxon>
        <taxon>Pythiaceae</taxon>
        <taxon>Globisporangium</taxon>
    </lineage>
</organism>
<protein>
    <submittedName>
        <fullName evidence="1">Uncharacterized protein</fullName>
    </submittedName>
</protein>
<dbReference type="AlphaFoldDB" id="K3WEL9"/>
<dbReference type="EMBL" id="GL376603">
    <property type="status" value="NOT_ANNOTATED_CDS"/>
    <property type="molecule type" value="Genomic_DNA"/>
</dbReference>
<dbReference type="InParanoid" id="K3WEL9"/>
<sequence>MMKAIGIEPSTSKLESCDVSAHAKQTQLSFSIREDTKTRREDTKTRRDDIVCSNVLGPIAPHSRS</sequence>
<name>K3WEL9_GLOUD</name>
<reference evidence="2" key="2">
    <citation type="submission" date="2010-04" db="EMBL/GenBank/DDBJ databases">
        <authorList>
            <person name="Buell R."/>
            <person name="Hamilton J."/>
            <person name="Hostetler J."/>
        </authorList>
    </citation>
    <scope>NUCLEOTIDE SEQUENCE [LARGE SCALE GENOMIC DNA]</scope>
    <source>
        <strain evidence="2">DAOM:BR144</strain>
    </source>
</reference>
<reference evidence="2" key="1">
    <citation type="journal article" date="2010" name="Genome Biol.">
        <title>Genome sequence of the necrotrophic plant pathogen Pythium ultimum reveals original pathogenicity mechanisms and effector repertoire.</title>
        <authorList>
            <person name="Levesque C.A."/>
            <person name="Brouwer H."/>
            <person name="Cano L."/>
            <person name="Hamilton J.P."/>
            <person name="Holt C."/>
            <person name="Huitema E."/>
            <person name="Raffaele S."/>
            <person name="Robideau G.P."/>
            <person name="Thines M."/>
            <person name="Win J."/>
            <person name="Zerillo M.M."/>
            <person name="Beakes G.W."/>
            <person name="Boore J.L."/>
            <person name="Busam D."/>
            <person name="Dumas B."/>
            <person name="Ferriera S."/>
            <person name="Fuerstenberg S.I."/>
            <person name="Gachon C.M."/>
            <person name="Gaulin E."/>
            <person name="Govers F."/>
            <person name="Grenville-Briggs L."/>
            <person name="Horner N."/>
            <person name="Hostetler J."/>
            <person name="Jiang R.H."/>
            <person name="Johnson J."/>
            <person name="Krajaejun T."/>
            <person name="Lin H."/>
            <person name="Meijer H.J."/>
            <person name="Moore B."/>
            <person name="Morris P."/>
            <person name="Phuntmart V."/>
            <person name="Puiu D."/>
            <person name="Shetty J."/>
            <person name="Stajich J.E."/>
            <person name="Tripathy S."/>
            <person name="Wawra S."/>
            <person name="van West P."/>
            <person name="Whitty B.R."/>
            <person name="Coutinho P.M."/>
            <person name="Henrissat B."/>
            <person name="Martin F."/>
            <person name="Thomas P.D."/>
            <person name="Tyler B.M."/>
            <person name="De Vries R.P."/>
            <person name="Kamoun S."/>
            <person name="Yandell M."/>
            <person name="Tisserat N."/>
            <person name="Buell C.R."/>
        </authorList>
    </citation>
    <scope>NUCLEOTIDE SEQUENCE</scope>
    <source>
        <strain evidence="2">DAOM:BR144</strain>
    </source>
</reference>
<dbReference type="VEuPathDB" id="FungiDB:PYU1_G003400"/>
<dbReference type="EnsemblProtists" id="PYU1_T003410">
    <property type="protein sequence ID" value="PYU1_T003410"/>
    <property type="gene ID" value="PYU1_G003400"/>
</dbReference>
<dbReference type="HOGENOM" id="CLU_2856870_0_0_1"/>
<accession>K3WEL9</accession>
<proteinExistence type="predicted"/>
<keyword evidence="2" id="KW-1185">Reference proteome</keyword>